<dbReference type="AlphaFoldDB" id="A0AAV4XPM4"/>
<keyword evidence="2" id="KW-1185">Reference proteome</keyword>
<reference evidence="1 2" key="1">
    <citation type="submission" date="2021-06" db="EMBL/GenBank/DDBJ databases">
        <title>Caerostris extrusa draft genome.</title>
        <authorList>
            <person name="Kono N."/>
            <person name="Arakawa K."/>
        </authorList>
    </citation>
    <scope>NUCLEOTIDE SEQUENCE [LARGE SCALE GENOMIC DNA]</scope>
</reference>
<evidence type="ECO:0000313" key="2">
    <source>
        <dbReference type="Proteomes" id="UP001054945"/>
    </source>
</evidence>
<dbReference type="EMBL" id="BPLR01000588">
    <property type="protein sequence ID" value="GIY95880.1"/>
    <property type="molecule type" value="Genomic_DNA"/>
</dbReference>
<evidence type="ECO:0000313" key="1">
    <source>
        <dbReference type="EMBL" id="GIY95880.1"/>
    </source>
</evidence>
<organism evidence="1 2">
    <name type="scientific">Caerostris extrusa</name>
    <name type="common">Bark spider</name>
    <name type="synonym">Caerostris bankana</name>
    <dbReference type="NCBI Taxonomy" id="172846"/>
    <lineage>
        <taxon>Eukaryota</taxon>
        <taxon>Metazoa</taxon>
        <taxon>Ecdysozoa</taxon>
        <taxon>Arthropoda</taxon>
        <taxon>Chelicerata</taxon>
        <taxon>Arachnida</taxon>
        <taxon>Araneae</taxon>
        <taxon>Araneomorphae</taxon>
        <taxon>Entelegynae</taxon>
        <taxon>Araneoidea</taxon>
        <taxon>Araneidae</taxon>
        <taxon>Caerostris</taxon>
    </lineage>
</organism>
<gene>
    <name evidence="1" type="ORF">CEXT_577831</name>
</gene>
<name>A0AAV4XPM4_CAEEX</name>
<comment type="caution">
    <text evidence="1">The sequence shown here is derived from an EMBL/GenBank/DDBJ whole genome shotgun (WGS) entry which is preliminary data.</text>
</comment>
<protein>
    <submittedName>
        <fullName evidence="1">Uncharacterized protein</fullName>
    </submittedName>
</protein>
<proteinExistence type="predicted"/>
<sequence>MCDLLCLNGGTCKRGIQKPYCQCPKTIVEDVLNLTIVAACMVLPVSPENLKTETTIHVAVLHNTLAPIAKHITPCLVEMLFVRMVVHALCLRVYQFAIAFHNGGTCVKCSQITGTNAWLLFAWWCVCALASKWSWTAYVHVSSRSCRQAL</sequence>
<accession>A0AAV4XPM4</accession>
<dbReference type="Proteomes" id="UP001054945">
    <property type="component" value="Unassembled WGS sequence"/>
</dbReference>